<gene>
    <name evidence="2" type="ORF">BSIN_2588</name>
</gene>
<sequence length="55" mass="6112">MARWWRLLAVSIRFPAGCANAELFSIAFILPAHAAVVAARGVACMRMRARQRNGR</sequence>
<organism evidence="2 3">
    <name type="scientific">Burkholderia singularis</name>
    <dbReference type="NCBI Taxonomy" id="1503053"/>
    <lineage>
        <taxon>Bacteria</taxon>
        <taxon>Pseudomonadati</taxon>
        <taxon>Pseudomonadota</taxon>
        <taxon>Betaproteobacteria</taxon>
        <taxon>Burkholderiales</taxon>
        <taxon>Burkholderiaceae</taxon>
        <taxon>Burkholderia</taxon>
        <taxon>pseudomallei group</taxon>
    </lineage>
</organism>
<feature type="transmembrane region" description="Helical" evidence="1">
    <location>
        <begin position="23"/>
        <end position="43"/>
    </location>
</feature>
<keyword evidence="1" id="KW-0812">Transmembrane</keyword>
<proteinExistence type="predicted"/>
<evidence type="ECO:0000313" key="2">
    <source>
        <dbReference type="EMBL" id="SMF99569.1"/>
    </source>
</evidence>
<accession>A0A238H2U4</accession>
<name>A0A238H2U4_9BURK</name>
<evidence type="ECO:0000256" key="1">
    <source>
        <dbReference type="SAM" id="Phobius"/>
    </source>
</evidence>
<dbReference type="EMBL" id="FXAN01000041">
    <property type="protein sequence ID" value="SMF99569.1"/>
    <property type="molecule type" value="Genomic_DNA"/>
</dbReference>
<evidence type="ECO:0000313" key="3">
    <source>
        <dbReference type="Proteomes" id="UP000198460"/>
    </source>
</evidence>
<keyword evidence="1" id="KW-0472">Membrane</keyword>
<dbReference type="Proteomes" id="UP000198460">
    <property type="component" value="Unassembled WGS sequence"/>
</dbReference>
<dbReference type="AlphaFoldDB" id="A0A238H2U4"/>
<protein>
    <submittedName>
        <fullName evidence="2">Uncharacterized protein</fullName>
    </submittedName>
</protein>
<reference evidence="2 3" key="1">
    <citation type="submission" date="2017-04" db="EMBL/GenBank/DDBJ databases">
        <authorList>
            <person name="Afonso C.L."/>
            <person name="Miller P.J."/>
            <person name="Scott M.A."/>
            <person name="Spackman E."/>
            <person name="Goraichik I."/>
            <person name="Dimitrov K.M."/>
            <person name="Suarez D.L."/>
            <person name="Swayne D.E."/>
        </authorList>
    </citation>
    <scope>NUCLEOTIDE SEQUENCE [LARGE SCALE GENOMIC DNA]</scope>
    <source>
        <strain evidence="2">LMG 28154</strain>
    </source>
</reference>
<keyword evidence="1" id="KW-1133">Transmembrane helix</keyword>